<sequence length="606" mass="67913">MLLRARARNAHAAVTMQSSPLAMAPGDLLIEIAQFLETRMELLNFCLTSTYVFANVSSLLYETVTLDSVEQCRVTLGMLSRRFDIARHVRNLVVRPHASKHAHASSSTPFTQSENAAASFAVREIAGMCCLDALVRFQWDADELPFYDDMWFALRLGCPQLKYVGISMGSHLPGLNSHLLDFQDLKGFSLVLKHGFYESHIDIFMDEDQPVFNKLWDMLVRKCPNLEELAIDGYSTVPTDLHFLVSARWPRLRKLSLGDVCVDWFQRFLNPGEKRPFIAFLEAHPDLETLQLSRHTIQPTHFSTLDPTALNRVTHFSGTHQQLHALPHLHQLIQSVTFRDPVETRDVSASTVASLLRDLPALTSLKISFTLHSMYDSGNLLRSLIHSCPMLQHLELTCGHKPSFQLDIFAKTIRGFHKLRSLHLTIVKYPGDETLSSGAARIARCNPRLHKFSLTFIPPVYPVPLPFSLPYRQFSFPFPVRATGIFDVTCDHHGLPLCMAATEHSRFVWPLGIGVTTRTRKYRKDLRPMGLPGMRRKGVRGLLNLLVERSSAGEELRMILFIGFLAFLAGCGIALNDAGRHASGPSGGTAKGIQDELGEVPVVMAS</sequence>
<proteinExistence type="predicted"/>
<accession>A0A8H4R140</accession>
<dbReference type="Gene3D" id="3.80.10.10">
    <property type="entry name" value="Ribonuclease Inhibitor"/>
    <property type="match status" value="1"/>
</dbReference>
<dbReference type="InterPro" id="IPR032675">
    <property type="entry name" value="LRR_dom_sf"/>
</dbReference>
<keyword evidence="2" id="KW-1185">Reference proteome</keyword>
<protein>
    <submittedName>
        <fullName evidence="1">Uncharacterized protein</fullName>
    </submittedName>
</protein>
<dbReference type="EMBL" id="JAACJL010000015">
    <property type="protein sequence ID" value="KAF4620866.1"/>
    <property type="molecule type" value="Genomic_DNA"/>
</dbReference>
<dbReference type="Proteomes" id="UP000521872">
    <property type="component" value="Unassembled WGS sequence"/>
</dbReference>
<dbReference type="SUPFAM" id="SSF52047">
    <property type="entry name" value="RNI-like"/>
    <property type="match status" value="1"/>
</dbReference>
<gene>
    <name evidence="1" type="ORF">D9613_000182</name>
</gene>
<evidence type="ECO:0000313" key="2">
    <source>
        <dbReference type="Proteomes" id="UP000521872"/>
    </source>
</evidence>
<reference evidence="1 2" key="1">
    <citation type="submission" date="2019-12" db="EMBL/GenBank/DDBJ databases">
        <authorList>
            <person name="Floudas D."/>
            <person name="Bentzer J."/>
            <person name="Ahren D."/>
            <person name="Johansson T."/>
            <person name="Persson P."/>
            <person name="Tunlid A."/>
        </authorList>
    </citation>
    <scope>NUCLEOTIDE SEQUENCE [LARGE SCALE GENOMIC DNA]</scope>
    <source>
        <strain evidence="1 2">CBS 102.39</strain>
    </source>
</reference>
<name>A0A8H4R140_9AGAR</name>
<organism evidence="1 2">
    <name type="scientific">Agrocybe pediades</name>
    <dbReference type="NCBI Taxonomy" id="84607"/>
    <lineage>
        <taxon>Eukaryota</taxon>
        <taxon>Fungi</taxon>
        <taxon>Dikarya</taxon>
        <taxon>Basidiomycota</taxon>
        <taxon>Agaricomycotina</taxon>
        <taxon>Agaricomycetes</taxon>
        <taxon>Agaricomycetidae</taxon>
        <taxon>Agaricales</taxon>
        <taxon>Agaricineae</taxon>
        <taxon>Strophariaceae</taxon>
        <taxon>Agrocybe</taxon>
    </lineage>
</organism>
<evidence type="ECO:0000313" key="1">
    <source>
        <dbReference type="EMBL" id="KAF4620866.1"/>
    </source>
</evidence>
<dbReference type="AlphaFoldDB" id="A0A8H4R140"/>
<comment type="caution">
    <text evidence="1">The sequence shown here is derived from an EMBL/GenBank/DDBJ whole genome shotgun (WGS) entry which is preliminary data.</text>
</comment>